<feature type="domain" description="Cupin type-2" evidence="1">
    <location>
        <begin position="38"/>
        <end position="96"/>
    </location>
</feature>
<dbReference type="SUPFAM" id="SSF51182">
    <property type="entry name" value="RmlC-like cupins"/>
    <property type="match status" value="1"/>
</dbReference>
<dbReference type="Pfam" id="PF07883">
    <property type="entry name" value="Cupin_2"/>
    <property type="match status" value="1"/>
</dbReference>
<dbReference type="STRING" id="574376.BAMA_20530"/>
<dbReference type="AlphaFoldDB" id="A0A073JZG3"/>
<sequence length="115" mass="12760">MQIYQFDKEVGKKIAMFQSNFVMSKVVQSNGALHVGCMHLPENGIVGYHEAVTDQLFIVVQGEGYVCGNDKVKVPIQAGEVAFWKKGEKHESSTETGMMAIVLEGEDIKINMPIR</sequence>
<dbReference type="Gene3D" id="2.60.120.10">
    <property type="entry name" value="Jelly Rolls"/>
    <property type="match status" value="1"/>
</dbReference>
<dbReference type="RefSeq" id="WP_034638465.1">
    <property type="nucleotide sequence ID" value="NZ_CBCSJC010000015.1"/>
</dbReference>
<dbReference type="InterPro" id="IPR014710">
    <property type="entry name" value="RmlC-like_jellyroll"/>
</dbReference>
<dbReference type="InterPro" id="IPR011051">
    <property type="entry name" value="RmlC_Cupin_sf"/>
</dbReference>
<dbReference type="OrthoDB" id="3782397at2"/>
<dbReference type="EMBL" id="JOTN01000006">
    <property type="protein sequence ID" value="KEK19650.1"/>
    <property type="molecule type" value="Genomic_DNA"/>
</dbReference>
<accession>A0A073JZG3</accession>
<reference evidence="2 3" key="1">
    <citation type="submission" date="2014-06" db="EMBL/GenBank/DDBJ databases">
        <title>Draft genome sequence of Bacillus manliponensis JCM 15802 (MCCC 1A00708).</title>
        <authorList>
            <person name="Lai Q."/>
            <person name="Liu Y."/>
            <person name="Shao Z."/>
        </authorList>
    </citation>
    <scope>NUCLEOTIDE SEQUENCE [LARGE SCALE GENOMIC DNA]</scope>
    <source>
        <strain evidence="2 3">JCM 15802</strain>
    </source>
</reference>
<evidence type="ECO:0000313" key="3">
    <source>
        <dbReference type="Proteomes" id="UP000027822"/>
    </source>
</evidence>
<evidence type="ECO:0000259" key="1">
    <source>
        <dbReference type="Pfam" id="PF07883"/>
    </source>
</evidence>
<name>A0A073JZG3_9BACI</name>
<dbReference type="InterPro" id="IPR013096">
    <property type="entry name" value="Cupin_2"/>
</dbReference>
<dbReference type="Proteomes" id="UP000027822">
    <property type="component" value="Unassembled WGS sequence"/>
</dbReference>
<organism evidence="2 3">
    <name type="scientific">Bacillus manliponensis</name>
    <dbReference type="NCBI Taxonomy" id="574376"/>
    <lineage>
        <taxon>Bacteria</taxon>
        <taxon>Bacillati</taxon>
        <taxon>Bacillota</taxon>
        <taxon>Bacilli</taxon>
        <taxon>Bacillales</taxon>
        <taxon>Bacillaceae</taxon>
        <taxon>Bacillus</taxon>
        <taxon>Bacillus cereus group</taxon>
    </lineage>
</organism>
<gene>
    <name evidence="2" type="ORF">BAMA_20530</name>
</gene>
<comment type="caution">
    <text evidence="2">The sequence shown here is derived from an EMBL/GenBank/DDBJ whole genome shotgun (WGS) entry which is preliminary data.</text>
</comment>
<keyword evidence="3" id="KW-1185">Reference proteome</keyword>
<proteinExistence type="predicted"/>
<protein>
    <submittedName>
        <fullName evidence="2">Cupin</fullName>
    </submittedName>
</protein>
<dbReference type="eggNOG" id="COG1917">
    <property type="taxonomic scope" value="Bacteria"/>
</dbReference>
<evidence type="ECO:0000313" key="2">
    <source>
        <dbReference type="EMBL" id="KEK19650.1"/>
    </source>
</evidence>